<evidence type="ECO:0000313" key="10">
    <source>
        <dbReference type="EMBL" id="PZE18601.1"/>
    </source>
</evidence>
<keyword evidence="8" id="KW-0671">Queuosine biosynthesis</keyword>
<dbReference type="GO" id="GO:0051539">
    <property type="term" value="F:4 iron, 4 sulfur cluster binding"/>
    <property type="evidence" value="ECO:0007669"/>
    <property type="project" value="UniProtKB-UniRule"/>
</dbReference>
<comment type="pathway">
    <text evidence="8">Purine metabolism; 7-cyano-7-deazaguanine biosynthesis.</text>
</comment>
<dbReference type="CDD" id="cd01335">
    <property type="entry name" value="Radical_SAM"/>
    <property type="match status" value="1"/>
</dbReference>
<evidence type="ECO:0000256" key="5">
    <source>
        <dbReference type="ARBA" id="ARBA00023004"/>
    </source>
</evidence>
<dbReference type="GO" id="GO:0000287">
    <property type="term" value="F:magnesium ion binding"/>
    <property type="evidence" value="ECO:0007669"/>
    <property type="project" value="UniProtKB-UniRule"/>
</dbReference>
<dbReference type="InterPro" id="IPR058240">
    <property type="entry name" value="rSAM_sf"/>
</dbReference>
<comment type="cofactor">
    <cofactor evidence="8">
        <name>[4Fe-4S] cluster</name>
        <dbReference type="ChEBI" id="CHEBI:49883"/>
    </cofactor>
    <text evidence="8">Binds 1 [4Fe-4S] cluster. The cluster is coordinated with 3 cysteines and an exchangeable S-adenosyl-L-methionine.</text>
</comment>
<comment type="cofactor">
    <cofactor evidence="8">
        <name>S-adenosyl-L-methionine</name>
        <dbReference type="ChEBI" id="CHEBI:59789"/>
    </cofactor>
    <text evidence="8">Binds 1 S-adenosyl-L-methionine per subunit.</text>
</comment>
<proteinExistence type="inferred from homology"/>
<feature type="binding site" evidence="8">
    <location>
        <position position="38"/>
    </location>
    <ligand>
        <name>[4Fe-4S] cluster</name>
        <dbReference type="ChEBI" id="CHEBI:49883"/>
        <note>4Fe-4S-S-AdoMet</note>
    </ligand>
</feature>
<keyword evidence="3 8" id="KW-0479">Metal-binding</keyword>
<keyword evidence="11" id="KW-1185">Reference proteome</keyword>
<organism evidence="10 11">
    <name type="scientific">Putridiphycobacter roseus</name>
    <dbReference type="NCBI Taxonomy" id="2219161"/>
    <lineage>
        <taxon>Bacteria</taxon>
        <taxon>Pseudomonadati</taxon>
        <taxon>Bacteroidota</taxon>
        <taxon>Flavobacteriia</taxon>
        <taxon>Flavobacteriales</taxon>
        <taxon>Crocinitomicaceae</taxon>
        <taxon>Putridiphycobacter</taxon>
    </lineage>
</organism>
<dbReference type="UniPathway" id="UPA00391"/>
<dbReference type="PIRSF" id="PIRSF000370">
    <property type="entry name" value="QueE"/>
    <property type="match status" value="1"/>
</dbReference>
<evidence type="ECO:0000256" key="2">
    <source>
        <dbReference type="ARBA" id="ARBA00022691"/>
    </source>
</evidence>
<evidence type="ECO:0000256" key="3">
    <source>
        <dbReference type="ARBA" id="ARBA00022723"/>
    </source>
</evidence>
<evidence type="ECO:0000259" key="9">
    <source>
        <dbReference type="PROSITE" id="PS51918"/>
    </source>
</evidence>
<dbReference type="GO" id="GO:0008616">
    <property type="term" value="P:tRNA queuosine(34) biosynthetic process"/>
    <property type="evidence" value="ECO:0007669"/>
    <property type="project" value="UniProtKB-UniRule"/>
</dbReference>
<gene>
    <name evidence="8" type="primary">queE</name>
    <name evidence="10" type="ORF">DNU06_01865</name>
</gene>
<keyword evidence="1 8" id="KW-0004">4Fe-4S</keyword>
<dbReference type="RefSeq" id="WP_111061502.1">
    <property type="nucleotide sequence ID" value="NZ_JBHUCU010000007.1"/>
</dbReference>
<dbReference type="HAMAP" id="MF_00917">
    <property type="entry name" value="QueE"/>
    <property type="match status" value="1"/>
</dbReference>
<accession>A0A2W1N614</accession>
<dbReference type="GO" id="GO:1904047">
    <property type="term" value="F:S-adenosyl-L-methionine binding"/>
    <property type="evidence" value="ECO:0007669"/>
    <property type="project" value="UniProtKB-UniRule"/>
</dbReference>
<comment type="function">
    <text evidence="8">Catalyzes the complex heterocyclic radical-mediated conversion of 6-carboxy-5,6,7,8-tetrahydropterin (CPH4) to 7-carboxy-7-deazaguanine (CDG), a step common to the biosynthetic pathways of all 7-deazapurine-containing compounds.</text>
</comment>
<feature type="binding site" evidence="8">
    <location>
        <position position="45"/>
    </location>
    <ligand>
        <name>[4Fe-4S] cluster</name>
        <dbReference type="ChEBI" id="CHEBI:49883"/>
        <note>4Fe-4S-S-AdoMet</note>
    </ligand>
</feature>
<sequence length="205" mass="23372">MIPYNESLEIPLMESFYSVQGEGFHTGRPAFFIRFSGCNVGCSWCDVKESWDATIHPLVQIDSILQEVLDSGTNFVVITGGEPTMYNLAPLTAALKKNNIEIAIETSGAYPINGQIDWICLSPKKFKMPLEENYAKANELKMIAVNNHDFKWALELDQKVSPQCKRFIQPEWDKQDGILPKVIDFVKENIHWKISLQTHKILNVR</sequence>
<dbReference type="InterPro" id="IPR024924">
    <property type="entry name" value="7-CO-7-deazaguanine_synth-like"/>
</dbReference>
<dbReference type="PANTHER" id="PTHR42836:SF1">
    <property type="entry name" value="7-CARBOXY-7-DEAZAGUANINE SYNTHASE"/>
    <property type="match status" value="1"/>
</dbReference>
<dbReference type="PANTHER" id="PTHR42836">
    <property type="entry name" value="7-CARBOXY-7-DEAZAGUANINE SYNTHASE"/>
    <property type="match status" value="1"/>
</dbReference>
<feature type="binding site" evidence="8">
    <location>
        <begin position="122"/>
        <end position="124"/>
    </location>
    <ligand>
        <name>S-adenosyl-L-methionine</name>
        <dbReference type="ChEBI" id="CHEBI:59789"/>
    </ligand>
</feature>
<evidence type="ECO:0000256" key="8">
    <source>
        <dbReference type="HAMAP-Rule" id="MF_00917"/>
    </source>
</evidence>
<evidence type="ECO:0000313" key="11">
    <source>
        <dbReference type="Proteomes" id="UP000249248"/>
    </source>
</evidence>
<keyword evidence="5 8" id="KW-0408">Iron</keyword>
<comment type="similarity">
    <text evidence="8">Belongs to the radical SAM superfamily. 7-carboxy-7-deazaguanine synthase family.</text>
</comment>
<comment type="caution">
    <text evidence="10">The sequence shown here is derived from an EMBL/GenBank/DDBJ whole genome shotgun (WGS) entry which is preliminary data.</text>
</comment>
<dbReference type="SUPFAM" id="SSF102114">
    <property type="entry name" value="Radical SAM enzymes"/>
    <property type="match status" value="1"/>
</dbReference>
<dbReference type="AlphaFoldDB" id="A0A2W1N614"/>
<keyword evidence="2 8" id="KW-0949">S-adenosyl-L-methionine</keyword>
<dbReference type="EMBL" id="QKSB01000001">
    <property type="protein sequence ID" value="PZE18601.1"/>
    <property type="molecule type" value="Genomic_DNA"/>
</dbReference>
<keyword evidence="6 8" id="KW-0411">Iron-sulfur</keyword>
<dbReference type="EC" id="4.3.99.3" evidence="8"/>
<comment type="cofactor">
    <cofactor evidence="8">
        <name>Mg(2+)</name>
        <dbReference type="ChEBI" id="CHEBI:18420"/>
    </cofactor>
</comment>
<dbReference type="InterPro" id="IPR007197">
    <property type="entry name" value="rSAM"/>
</dbReference>
<feature type="domain" description="Radical SAM core" evidence="9">
    <location>
        <begin position="25"/>
        <end position="205"/>
    </location>
</feature>
<evidence type="ECO:0000256" key="7">
    <source>
        <dbReference type="ARBA" id="ARBA00023239"/>
    </source>
</evidence>
<dbReference type="GO" id="GO:0016840">
    <property type="term" value="F:carbon-nitrogen lyase activity"/>
    <property type="evidence" value="ECO:0007669"/>
    <property type="project" value="UniProtKB-UniRule"/>
</dbReference>
<evidence type="ECO:0000256" key="6">
    <source>
        <dbReference type="ARBA" id="ARBA00023014"/>
    </source>
</evidence>
<dbReference type="OrthoDB" id="9792276at2"/>
<feature type="binding site" evidence="8">
    <location>
        <position position="42"/>
    </location>
    <ligand>
        <name>[4Fe-4S] cluster</name>
        <dbReference type="ChEBI" id="CHEBI:49883"/>
        <note>4Fe-4S-S-AdoMet</note>
    </ligand>
</feature>
<dbReference type="Pfam" id="PF04055">
    <property type="entry name" value="Radical_SAM"/>
    <property type="match status" value="1"/>
</dbReference>
<comment type="catalytic activity">
    <reaction evidence="8">
        <text>6-carboxy-5,6,7,8-tetrahydropterin + H(+) = 7-carboxy-7-carbaguanine + NH4(+)</text>
        <dbReference type="Rhea" id="RHEA:27974"/>
        <dbReference type="ChEBI" id="CHEBI:15378"/>
        <dbReference type="ChEBI" id="CHEBI:28938"/>
        <dbReference type="ChEBI" id="CHEBI:61032"/>
        <dbReference type="ChEBI" id="CHEBI:61036"/>
        <dbReference type="EC" id="4.3.99.3"/>
    </reaction>
</comment>
<feature type="binding site" evidence="8">
    <location>
        <begin position="19"/>
        <end position="21"/>
    </location>
    <ligand>
        <name>substrate</name>
    </ligand>
</feature>
<comment type="subunit">
    <text evidence="8">Homodimer.</text>
</comment>
<protein>
    <recommendedName>
        <fullName evidence="8">7-carboxy-7-deazaguanine synthase</fullName>
        <shortName evidence="8">CDG synthase</shortName>
        <ecNumber evidence="8">4.3.99.3</ecNumber>
    </recommendedName>
    <alternativeName>
        <fullName evidence="8">Queuosine biosynthesis protein QueE</fullName>
    </alternativeName>
</protein>
<reference evidence="10 11" key="1">
    <citation type="submission" date="2018-06" db="EMBL/GenBank/DDBJ databases">
        <title>The draft genome sequence of Crocinitomix sp. SM1701.</title>
        <authorList>
            <person name="Zhang X."/>
        </authorList>
    </citation>
    <scope>NUCLEOTIDE SEQUENCE [LARGE SCALE GENOMIC DNA]</scope>
    <source>
        <strain evidence="10 11">SM1701</strain>
    </source>
</reference>
<dbReference type="Proteomes" id="UP000249248">
    <property type="component" value="Unassembled WGS sequence"/>
</dbReference>
<feature type="binding site" evidence="8">
    <location>
        <position position="34"/>
    </location>
    <ligand>
        <name>substrate</name>
    </ligand>
</feature>
<dbReference type="Gene3D" id="3.20.20.70">
    <property type="entry name" value="Aldolase class I"/>
    <property type="match status" value="1"/>
</dbReference>
<name>A0A2W1N614_9FLAO</name>
<feature type="binding site" evidence="8">
    <location>
        <begin position="44"/>
        <end position="46"/>
    </location>
    <ligand>
        <name>S-adenosyl-L-methionine</name>
        <dbReference type="ChEBI" id="CHEBI:59789"/>
    </ligand>
</feature>
<keyword evidence="7 8" id="KW-0456">Lyase</keyword>
<evidence type="ECO:0000256" key="4">
    <source>
        <dbReference type="ARBA" id="ARBA00022842"/>
    </source>
</evidence>
<feature type="binding site" evidence="8">
    <location>
        <position position="79"/>
    </location>
    <ligand>
        <name>substrate</name>
    </ligand>
</feature>
<keyword evidence="4 8" id="KW-0460">Magnesium</keyword>
<feature type="binding site" evidence="8">
    <location>
        <position position="81"/>
    </location>
    <ligand>
        <name>S-adenosyl-L-methionine</name>
        <dbReference type="ChEBI" id="CHEBI:59789"/>
    </ligand>
</feature>
<dbReference type="PROSITE" id="PS51918">
    <property type="entry name" value="RADICAL_SAM"/>
    <property type="match status" value="1"/>
</dbReference>
<dbReference type="SFLD" id="SFLDS00029">
    <property type="entry name" value="Radical_SAM"/>
    <property type="match status" value="1"/>
</dbReference>
<evidence type="ECO:0000256" key="1">
    <source>
        <dbReference type="ARBA" id="ARBA00022485"/>
    </source>
</evidence>
<comment type="caution">
    <text evidence="8">Lacks conserved residue(s) required for the propagation of feature annotation.</text>
</comment>
<dbReference type="InterPro" id="IPR013785">
    <property type="entry name" value="Aldolase_TIM"/>
</dbReference>